<evidence type="ECO:0000313" key="1">
    <source>
        <dbReference type="EMBL" id="KAK1865030.1"/>
    </source>
</evidence>
<name>A0ACC3C4J0_PYRYE</name>
<keyword evidence="2" id="KW-1185">Reference proteome</keyword>
<sequence>MVGSVNGIPYGNKPDEDNYLVWRFQMGTFCDLPTAGRPLPRWLRLPGKRLGDRLVPAGPAVLTATEARADEVAKSIMALNVKPQHLGTFRTHPTARGVWEALAEEFLSHGRGDLNAMKLREQLVALKMHRNESAAKYVSRGRTLVWKLREMGIVLDEEYVAKTILSGALPKFKLVKDVLPHMPNFTVLRVLRGLRNAEHQFAFDRRHH</sequence>
<dbReference type="Proteomes" id="UP000798662">
    <property type="component" value="Chromosome 2"/>
</dbReference>
<organism evidence="1 2">
    <name type="scientific">Pyropia yezoensis</name>
    <name type="common">Susabi-nori</name>
    <name type="synonym">Porphyra yezoensis</name>
    <dbReference type="NCBI Taxonomy" id="2788"/>
    <lineage>
        <taxon>Eukaryota</taxon>
        <taxon>Rhodophyta</taxon>
        <taxon>Bangiophyceae</taxon>
        <taxon>Bangiales</taxon>
        <taxon>Bangiaceae</taxon>
        <taxon>Pyropia</taxon>
    </lineage>
</organism>
<comment type="caution">
    <text evidence="1">The sequence shown here is derived from an EMBL/GenBank/DDBJ whole genome shotgun (WGS) entry which is preliminary data.</text>
</comment>
<accession>A0ACC3C4J0</accession>
<evidence type="ECO:0000313" key="2">
    <source>
        <dbReference type="Proteomes" id="UP000798662"/>
    </source>
</evidence>
<gene>
    <name evidence="1" type="ORF">I4F81_007566</name>
</gene>
<proteinExistence type="predicted"/>
<reference evidence="1" key="1">
    <citation type="submission" date="2019-11" db="EMBL/GenBank/DDBJ databases">
        <title>Nori genome reveals adaptations in red seaweeds to the harsh intertidal environment.</title>
        <authorList>
            <person name="Wang D."/>
            <person name="Mao Y."/>
        </authorList>
    </citation>
    <scope>NUCLEOTIDE SEQUENCE</scope>
    <source>
        <tissue evidence="1">Gametophyte</tissue>
    </source>
</reference>
<dbReference type="EMBL" id="CM020619">
    <property type="protein sequence ID" value="KAK1865030.1"/>
    <property type="molecule type" value="Genomic_DNA"/>
</dbReference>
<protein>
    <submittedName>
        <fullName evidence="1">Uncharacterized protein</fullName>
    </submittedName>
</protein>